<sequence>MRLRWRHLPLLPNPIHVRPLANVKVDAPAVAWSLAKERSMEAEVAGTDVTRTDQYERRELCVAKTGARVGDTHALQNGYLQKHLLRIELHHL</sequence>
<organism evidence="1 2">
    <name type="scientific">Paspalum notatum var. saurae</name>
    <dbReference type="NCBI Taxonomy" id="547442"/>
    <lineage>
        <taxon>Eukaryota</taxon>
        <taxon>Viridiplantae</taxon>
        <taxon>Streptophyta</taxon>
        <taxon>Embryophyta</taxon>
        <taxon>Tracheophyta</taxon>
        <taxon>Spermatophyta</taxon>
        <taxon>Magnoliopsida</taxon>
        <taxon>Liliopsida</taxon>
        <taxon>Poales</taxon>
        <taxon>Poaceae</taxon>
        <taxon>PACMAD clade</taxon>
        <taxon>Panicoideae</taxon>
        <taxon>Andropogonodae</taxon>
        <taxon>Paspaleae</taxon>
        <taxon>Paspalinae</taxon>
        <taxon>Paspalum</taxon>
    </lineage>
</organism>
<gene>
    <name evidence="1" type="ORF">U9M48_029005</name>
</gene>
<reference evidence="1 2" key="1">
    <citation type="submission" date="2024-02" db="EMBL/GenBank/DDBJ databases">
        <title>High-quality chromosome-scale genome assembly of Pensacola bahiagrass (Paspalum notatum Flugge var. saurae).</title>
        <authorList>
            <person name="Vega J.M."/>
            <person name="Podio M."/>
            <person name="Orjuela J."/>
            <person name="Siena L.A."/>
            <person name="Pessino S.C."/>
            <person name="Combes M.C."/>
            <person name="Mariac C."/>
            <person name="Albertini E."/>
            <person name="Pupilli F."/>
            <person name="Ortiz J.P.A."/>
            <person name="Leblanc O."/>
        </authorList>
    </citation>
    <scope>NUCLEOTIDE SEQUENCE [LARGE SCALE GENOMIC DNA]</scope>
    <source>
        <strain evidence="1">R1</strain>
        <tissue evidence="1">Leaf</tissue>
    </source>
</reference>
<dbReference type="AlphaFoldDB" id="A0AAQ3X1K8"/>
<keyword evidence="2" id="KW-1185">Reference proteome</keyword>
<evidence type="ECO:0000313" key="2">
    <source>
        <dbReference type="Proteomes" id="UP001341281"/>
    </source>
</evidence>
<proteinExistence type="predicted"/>
<dbReference type="EMBL" id="CP144750">
    <property type="protein sequence ID" value="WVZ81651.1"/>
    <property type="molecule type" value="Genomic_DNA"/>
</dbReference>
<protein>
    <submittedName>
        <fullName evidence="1">Uncharacterized protein</fullName>
    </submittedName>
</protein>
<dbReference type="Proteomes" id="UP001341281">
    <property type="component" value="Chromosome 06"/>
</dbReference>
<evidence type="ECO:0000313" key="1">
    <source>
        <dbReference type="EMBL" id="WVZ81651.1"/>
    </source>
</evidence>
<name>A0AAQ3X1K8_PASNO</name>
<accession>A0AAQ3X1K8</accession>